<evidence type="ECO:0000256" key="5">
    <source>
        <dbReference type="ARBA" id="ARBA00023077"/>
    </source>
</evidence>
<dbReference type="InterPro" id="IPR036942">
    <property type="entry name" value="Beta-barrel_TonB_sf"/>
</dbReference>
<evidence type="ECO:0000256" key="3">
    <source>
        <dbReference type="ARBA" id="ARBA00022452"/>
    </source>
</evidence>
<keyword evidence="2 8" id="KW-0813">Transport</keyword>
<keyword evidence="3 8" id="KW-1134">Transmembrane beta strand</keyword>
<name>A0ABP7MJL5_9GAMM</name>
<dbReference type="PANTHER" id="PTHR47234:SF2">
    <property type="entry name" value="TONB-DEPENDENT RECEPTOR"/>
    <property type="match status" value="1"/>
</dbReference>
<organism evidence="14 15">
    <name type="scientific">Luteimonas lutimaris</name>
    <dbReference type="NCBI Taxonomy" id="698645"/>
    <lineage>
        <taxon>Bacteria</taxon>
        <taxon>Pseudomonadati</taxon>
        <taxon>Pseudomonadota</taxon>
        <taxon>Gammaproteobacteria</taxon>
        <taxon>Lysobacterales</taxon>
        <taxon>Lysobacteraceae</taxon>
        <taxon>Luteimonas</taxon>
    </lineage>
</organism>
<feature type="signal peptide" evidence="11">
    <location>
        <begin position="1"/>
        <end position="24"/>
    </location>
</feature>
<evidence type="ECO:0000256" key="9">
    <source>
        <dbReference type="RuleBase" id="RU003357"/>
    </source>
</evidence>
<keyword evidence="15" id="KW-1185">Reference proteome</keyword>
<feature type="region of interest" description="Disordered" evidence="10">
    <location>
        <begin position="34"/>
        <end position="57"/>
    </location>
</feature>
<dbReference type="InterPro" id="IPR039426">
    <property type="entry name" value="TonB-dep_rcpt-like"/>
</dbReference>
<evidence type="ECO:0000313" key="15">
    <source>
        <dbReference type="Proteomes" id="UP001501727"/>
    </source>
</evidence>
<keyword evidence="14" id="KW-0675">Receptor</keyword>
<evidence type="ECO:0000256" key="4">
    <source>
        <dbReference type="ARBA" id="ARBA00022692"/>
    </source>
</evidence>
<dbReference type="RefSeq" id="WP_344759654.1">
    <property type="nucleotide sequence ID" value="NZ_BAAAZU010000008.1"/>
</dbReference>
<evidence type="ECO:0000256" key="10">
    <source>
        <dbReference type="SAM" id="MobiDB-lite"/>
    </source>
</evidence>
<evidence type="ECO:0000256" key="8">
    <source>
        <dbReference type="PROSITE-ProRule" id="PRU01360"/>
    </source>
</evidence>
<dbReference type="Pfam" id="PF00593">
    <property type="entry name" value="TonB_dep_Rec_b-barrel"/>
    <property type="match status" value="1"/>
</dbReference>
<feature type="chain" id="PRO_5047438158" evidence="11">
    <location>
        <begin position="25"/>
        <end position="1039"/>
    </location>
</feature>
<feature type="domain" description="TonB-dependent receptor plug" evidence="13">
    <location>
        <begin position="81"/>
        <end position="201"/>
    </location>
</feature>
<evidence type="ECO:0000256" key="1">
    <source>
        <dbReference type="ARBA" id="ARBA00004571"/>
    </source>
</evidence>
<comment type="similarity">
    <text evidence="8 9">Belongs to the TonB-dependent receptor family.</text>
</comment>
<comment type="caution">
    <text evidence="14">The sequence shown here is derived from an EMBL/GenBank/DDBJ whole genome shotgun (WGS) entry which is preliminary data.</text>
</comment>
<dbReference type="Gene3D" id="2.40.170.20">
    <property type="entry name" value="TonB-dependent receptor, beta-barrel domain"/>
    <property type="match status" value="1"/>
</dbReference>
<dbReference type="SUPFAM" id="SSF56935">
    <property type="entry name" value="Porins"/>
    <property type="match status" value="1"/>
</dbReference>
<dbReference type="InterPro" id="IPR012910">
    <property type="entry name" value="Plug_dom"/>
</dbReference>
<dbReference type="InterPro" id="IPR000531">
    <property type="entry name" value="Beta-barrel_TonB"/>
</dbReference>
<gene>
    <name evidence="14" type="ORF">GCM10022229_18030</name>
</gene>
<evidence type="ECO:0000259" key="12">
    <source>
        <dbReference type="Pfam" id="PF00593"/>
    </source>
</evidence>
<evidence type="ECO:0000256" key="7">
    <source>
        <dbReference type="ARBA" id="ARBA00023237"/>
    </source>
</evidence>
<keyword evidence="7 8" id="KW-0998">Cell outer membrane</keyword>
<dbReference type="InterPro" id="IPR037066">
    <property type="entry name" value="Plug_dom_sf"/>
</dbReference>
<evidence type="ECO:0000313" key="14">
    <source>
        <dbReference type="EMBL" id="GAA3924555.1"/>
    </source>
</evidence>
<accession>A0ABP7MJL5</accession>
<dbReference type="PROSITE" id="PS52016">
    <property type="entry name" value="TONB_DEPENDENT_REC_3"/>
    <property type="match status" value="1"/>
</dbReference>
<evidence type="ECO:0000256" key="2">
    <source>
        <dbReference type="ARBA" id="ARBA00022448"/>
    </source>
</evidence>
<protein>
    <submittedName>
        <fullName evidence="14">TonB-dependent receptor</fullName>
    </submittedName>
</protein>
<evidence type="ECO:0000256" key="6">
    <source>
        <dbReference type="ARBA" id="ARBA00023136"/>
    </source>
</evidence>
<feature type="domain" description="TonB-dependent receptor-like beta-barrel" evidence="12">
    <location>
        <begin position="462"/>
        <end position="1004"/>
    </location>
</feature>
<keyword evidence="6 8" id="KW-0472">Membrane</keyword>
<keyword evidence="4 8" id="KW-0812">Transmembrane</keyword>
<reference evidence="15" key="1">
    <citation type="journal article" date="2019" name="Int. J. Syst. Evol. Microbiol.">
        <title>The Global Catalogue of Microorganisms (GCM) 10K type strain sequencing project: providing services to taxonomists for standard genome sequencing and annotation.</title>
        <authorList>
            <consortium name="The Broad Institute Genomics Platform"/>
            <consortium name="The Broad Institute Genome Sequencing Center for Infectious Disease"/>
            <person name="Wu L."/>
            <person name="Ma J."/>
        </authorList>
    </citation>
    <scope>NUCLEOTIDE SEQUENCE [LARGE SCALE GENOMIC DNA]</scope>
    <source>
        <strain evidence="15">JCM 16916</strain>
    </source>
</reference>
<dbReference type="PANTHER" id="PTHR47234">
    <property type="match status" value="1"/>
</dbReference>
<proteinExistence type="inferred from homology"/>
<evidence type="ECO:0000256" key="11">
    <source>
        <dbReference type="SAM" id="SignalP"/>
    </source>
</evidence>
<comment type="subcellular location">
    <subcellularLocation>
        <location evidence="1 8">Cell outer membrane</location>
        <topology evidence="1 8">Multi-pass membrane protein</topology>
    </subcellularLocation>
</comment>
<dbReference type="Proteomes" id="UP001501727">
    <property type="component" value="Unassembled WGS sequence"/>
</dbReference>
<dbReference type="Pfam" id="PF07715">
    <property type="entry name" value="Plug"/>
    <property type="match status" value="1"/>
</dbReference>
<keyword evidence="5 9" id="KW-0798">TonB box</keyword>
<sequence length="1039" mass="113145">MTRHFRRTVLFCAVISGMSATAFAQENAAAPAAQQAAPAQAEPAEPASPDAAAQAAPKATDLDKVVVVGSRLAGNSETGMAPVIVLGEDEIADTGAVSGDELLQTLPQVGDILFDNTDTAANINAARGDVGSINLRNIGTGNTLLLVNGRRVVPHPGTQTENLVPRQTGNINAIPLYGTRRMETLLGGASALYGSDAVAGVMNVVMDTTYQGFKVQTKYGGSEGTDFREGNVNFKAGHWFNDGRTRVTLLGGYTDRSELADSERWYSANMDRRPWLEGTPFEGYTAFDDRLSATSWGTFQTFDKVAVHRDGQLVTSASGYFHMEPGTNECGASVDPNACIASGSTLPRELRFNAATQRNLLGAIKRRNLFGTVEHDINDNFVAFGEASYYRSRYESMREQAAPVGSAAIVVPKTNYYNPFGAMYLPDGSLNPNRLPGIDAPEEGLDVRMVSYRPTDTSRPYTVDDEAYRVVAGVRGMLGSFDWESAVLYSAAKTRDAQHGSISNTLFTQALGRSDPGAYNPFNGGDPLDWNAPDGTPSDADTIASFTIPVIRKSRSTLFQVDSRFLREDLFSLPAGDVGMAAGVEWRRETLTDDRDVHHDGTITYTDPVTGQVTSDILGASPAPDNEGDRTVSSVYAELAVPLVSPQMGVPLMRYLDLQLAGRYEHYSDFGSVAKPKVALAWGLTDDLMMRASWSQSFLAPNIMLTNANDMSVSNTRTDYYVCEADIRNGDIDSISRCSESYSTVEQRSGNQDLEPETADTWSAGFVFQPTFLPEGFGKLTLTADYWSIQQEDVIGILGGSTQLALDYVLRMQGSYNPAVIRNDPDDARIAQFEGTGLEPVGTVAQINDIYINRLPRTTRGLDFSANWRLATDNAGTFNIQLNASRLIEMTQEPTADEEMILEAQAQGLIDDGFNISQAGSLVGYNGTPEWRASLSASWQRNGWKIGTFTRYVDRFESTSAEDDEGNLYQVPSWSTTNVYLERSFRETGNFLANSAIRFSVNNVADKDPPLGPTTSGFYTKVHSARGRGYYLTLTKEFE</sequence>
<evidence type="ECO:0000259" key="13">
    <source>
        <dbReference type="Pfam" id="PF07715"/>
    </source>
</evidence>
<dbReference type="Gene3D" id="2.170.130.10">
    <property type="entry name" value="TonB-dependent receptor, plug domain"/>
    <property type="match status" value="1"/>
</dbReference>
<keyword evidence="11" id="KW-0732">Signal</keyword>
<dbReference type="EMBL" id="BAAAZU010000008">
    <property type="protein sequence ID" value="GAA3924555.1"/>
    <property type="molecule type" value="Genomic_DNA"/>
</dbReference>